<dbReference type="AlphaFoldDB" id="A0A4U0TJ22"/>
<evidence type="ECO:0000313" key="1">
    <source>
        <dbReference type="EMBL" id="TKA21774.1"/>
    </source>
</evidence>
<protein>
    <submittedName>
        <fullName evidence="1">Uncharacterized protein</fullName>
    </submittedName>
</protein>
<reference evidence="1 2" key="1">
    <citation type="submission" date="2017-03" db="EMBL/GenBank/DDBJ databases">
        <title>Genomes of endolithic fungi from Antarctica.</title>
        <authorList>
            <person name="Coleine C."/>
            <person name="Masonjones S."/>
            <person name="Stajich J.E."/>
        </authorList>
    </citation>
    <scope>NUCLEOTIDE SEQUENCE [LARGE SCALE GENOMIC DNA]</scope>
    <source>
        <strain evidence="1 2">CCFEE 5311</strain>
    </source>
</reference>
<organism evidence="1 2">
    <name type="scientific">Friedmanniomyces endolithicus</name>
    <dbReference type="NCBI Taxonomy" id="329885"/>
    <lineage>
        <taxon>Eukaryota</taxon>
        <taxon>Fungi</taxon>
        <taxon>Dikarya</taxon>
        <taxon>Ascomycota</taxon>
        <taxon>Pezizomycotina</taxon>
        <taxon>Dothideomycetes</taxon>
        <taxon>Dothideomycetidae</taxon>
        <taxon>Mycosphaerellales</taxon>
        <taxon>Teratosphaeriaceae</taxon>
        <taxon>Friedmanniomyces</taxon>
    </lineage>
</organism>
<proteinExistence type="predicted"/>
<dbReference type="EMBL" id="NAJP01000352">
    <property type="protein sequence ID" value="TKA21774.1"/>
    <property type="molecule type" value="Genomic_DNA"/>
</dbReference>
<sequence length="94" mass="10310">MAAPIQQLGLRLQDINSDLPLRLQQIAAQQPVPGDSIHRFFSDILAKLTTHGLRQYGSPAGVTHYSDQQSGAFVVVWLHSDIPAHQARLLGDSK</sequence>
<accession>A0A4U0TJ22</accession>
<gene>
    <name evidence="1" type="ORF">B0A54_18115</name>
</gene>
<comment type="caution">
    <text evidence="1">The sequence shown here is derived from an EMBL/GenBank/DDBJ whole genome shotgun (WGS) entry which is preliminary data.</text>
</comment>
<name>A0A4U0TJ22_9PEZI</name>
<feature type="non-terminal residue" evidence="1">
    <location>
        <position position="94"/>
    </location>
</feature>
<dbReference type="Proteomes" id="UP000310066">
    <property type="component" value="Unassembled WGS sequence"/>
</dbReference>
<evidence type="ECO:0000313" key="2">
    <source>
        <dbReference type="Proteomes" id="UP000310066"/>
    </source>
</evidence>